<evidence type="ECO:0008006" key="5">
    <source>
        <dbReference type="Google" id="ProtNLM"/>
    </source>
</evidence>
<accession>A0A0A2W4S1</accession>
<comment type="caution">
    <text evidence="3">The sequence shown here is derived from an EMBL/GenBank/DDBJ whole genome shotgun (WGS) entry which is preliminary data.</text>
</comment>
<gene>
    <name evidence="3" type="ORF">BBAD15_g6703</name>
</gene>
<keyword evidence="2" id="KW-0732">Signal</keyword>
<feature type="chain" id="PRO_5002007445" description="Heat-labile enterotoxin IIA, A chain" evidence="2">
    <location>
        <begin position="17"/>
        <end position="351"/>
    </location>
</feature>
<proteinExistence type="predicted"/>
<evidence type="ECO:0000256" key="2">
    <source>
        <dbReference type="SAM" id="SignalP"/>
    </source>
</evidence>
<evidence type="ECO:0000256" key="1">
    <source>
        <dbReference type="SAM" id="MobiDB-lite"/>
    </source>
</evidence>
<evidence type="ECO:0000313" key="4">
    <source>
        <dbReference type="Proteomes" id="UP000030106"/>
    </source>
</evidence>
<feature type="signal peptide" evidence="2">
    <location>
        <begin position="1"/>
        <end position="16"/>
    </location>
</feature>
<evidence type="ECO:0000313" key="3">
    <source>
        <dbReference type="EMBL" id="KGQ07969.1"/>
    </source>
</evidence>
<dbReference type="Proteomes" id="UP000030106">
    <property type="component" value="Unassembled WGS sequence"/>
</dbReference>
<dbReference type="AlphaFoldDB" id="A0A0A2W4S1"/>
<reference evidence="3 4" key="1">
    <citation type="submission" date="2012-10" db="EMBL/GenBank/DDBJ databases">
        <title>Genome sequencing and analysis of entomopathogenic fungi Beauveria bassiana D1-5.</title>
        <authorList>
            <person name="Li Q."/>
            <person name="Wang L."/>
            <person name="Zhang Z."/>
            <person name="Wang Q."/>
            <person name="Ren J."/>
            <person name="Wang M."/>
            <person name="Xu W."/>
            <person name="Wang J."/>
            <person name="Lu Y."/>
            <person name="Du Q."/>
            <person name="Sun Z."/>
        </authorList>
    </citation>
    <scope>NUCLEOTIDE SEQUENCE [LARGE SCALE GENOMIC DNA]</scope>
    <source>
        <strain evidence="3 4">D1-5</strain>
    </source>
</reference>
<dbReference type="STRING" id="1245745.A0A0A2W4S1"/>
<organism evidence="3 4">
    <name type="scientific">Beauveria bassiana D1-5</name>
    <dbReference type="NCBI Taxonomy" id="1245745"/>
    <lineage>
        <taxon>Eukaryota</taxon>
        <taxon>Fungi</taxon>
        <taxon>Dikarya</taxon>
        <taxon>Ascomycota</taxon>
        <taxon>Pezizomycotina</taxon>
        <taxon>Sordariomycetes</taxon>
        <taxon>Hypocreomycetidae</taxon>
        <taxon>Hypocreales</taxon>
        <taxon>Cordycipitaceae</taxon>
        <taxon>Beauveria</taxon>
    </lineage>
</organism>
<dbReference type="eggNOG" id="ENOG502TH90">
    <property type="taxonomic scope" value="Eukaryota"/>
</dbReference>
<protein>
    <recommendedName>
        <fullName evidence="5">Heat-labile enterotoxin IIA, A chain</fullName>
    </recommendedName>
</protein>
<name>A0A0A2W4S1_BEABA</name>
<dbReference type="EMBL" id="ANFO01000620">
    <property type="protein sequence ID" value="KGQ07969.1"/>
    <property type="molecule type" value="Genomic_DNA"/>
</dbReference>
<sequence>MKITIIPFALLGLSSAHVTLMGREPQAPPPPGPGELIGGAIKDGIKDWGPAGSLKPPASPKPPIKNMPGSILPYHKSKDPNIQTGVTRIPGSPLGPAKKCRPCPKKRDICCDSAGKPIKETKPPKTQGKTPSKTPTKGRPVYKPTRFAVPKSAGKAATFMLVAPYAHDALDAIKRWDNPVGHAVSCFDNAMASLQEAIGGPQRTDIYGNELKYKMTKAIGNALQLGFETTWDKRERLAKEAAAKEAARRAEEEKEKKRIKGLEDLAQICEKTGSQQGPEDAQLKTQITQSCQKLETAVKKVQAQEEARKGKNVKRKPNYWFGRCRYNSKKLPDIGAQCGNECRAILSLLGG</sequence>
<feature type="region of interest" description="Disordered" evidence="1">
    <location>
        <begin position="113"/>
        <end position="143"/>
    </location>
</feature>
<dbReference type="HOGENOM" id="CLU_049333_0_0_1"/>
<dbReference type="OrthoDB" id="4940285at2759"/>